<reference evidence="2" key="1">
    <citation type="journal article" date="2017" name="Int. J. Syst. Evol. Microbiol.">
        <title>Notoacmeibacter marinus gen. nov., sp. nov., isolated from the gut of a limpet and proposal of Notoacmeibacteraceae fam. nov. in the order Rhizobiales of the class Alphaproteobacteria.</title>
        <authorList>
            <person name="Huang Z."/>
            <person name="Guo F."/>
            <person name="Lai Q."/>
        </authorList>
    </citation>
    <scope>NUCLEOTIDE SEQUENCE [LARGE SCALE GENOMIC DNA]</scope>
    <source>
        <strain evidence="2">XMTR2A4</strain>
    </source>
</reference>
<evidence type="ECO:0000313" key="2">
    <source>
        <dbReference type="Proteomes" id="UP000215405"/>
    </source>
</evidence>
<keyword evidence="2" id="KW-1185">Reference proteome</keyword>
<proteinExistence type="predicted"/>
<dbReference type="EMBL" id="NBYO01000003">
    <property type="protein sequence ID" value="OXS99633.1"/>
    <property type="molecule type" value="Genomic_DNA"/>
</dbReference>
<organism evidence="1 2">
    <name type="scientific">Notoacmeibacter marinus</name>
    <dbReference type="NCBI Taxonomy" id="1876515"/>
    <lineage>
        <taxon>Bacteria</taxon>
        <taxon>Pseudomonadati</taxon>
        <taxon>Pseudomonadota</taxon>
        <taxon>Alphaproteobacteria</taxon>
        <taxon>Hyphomicrobiales</taxon>
        <taxon>Notoacmeibacteraceae</taxon>
        <taxon>Notoacmeibacter</taxon>
    </lineage>
</organism>
<comment type="caution">
    <text evidence="1">The sequence shown here is derived from an EMBL/GenBank/DDBJ whole genome shotgun (WGS) entry which is preliminary data.</text>
</comment>
<dbReference type="OrthoDB" id="9809513at2"/>
<dbReference type="AlphaFoldDB" id="A0A231UUP6"/>
<evidence type="ECO:0000313" key="1">
    <source>
        <dbReference type="EMBL" id="OXS99633.1"/>
    </source>
</evidence>
<gene>
    <name evidence="1" type="ORF">B7H23_14405</name>
</gene>
<name>A0A231UUP6_9HYPH</name>
<sequence length="85" mass="9390">MQDVPSDVESRILEEMRLCAIESHDEAWAEGRFAGIDVEILAETAIATALCALQDEAGEEAASDMLNRMRDRLTAGEFDSTARHH</sequence>
<dbReference type="Proteomes" id="UP000215405">
    <property type="component" value="Unassembled WGS sequence"/>
</dbReference>
<protein>
    <submittedName>
        <fullName evidence="1">Uncharacterized protein</fullName>
    </submittedName>
</protein>
<accession>A0A231UUP6</accession>